<keyword evidence="10" id="KW-1185">Reference proteome</keyword>
<keyword evidence="3" id="KW-0808">Transferase</keyword>
<evidence type="ECO:0000256" key="2">
    <source>
        <dbReference type="ARBA" id="ARBA00022475"/>
    </source>
</evidence>
<keyword evidence="9" id="KW-0378">Hydrolase</keyword>
<dbReference type="InterPro" id="IPR017850">
    <property type="entry name" value="Alkaline_phosphatase_core_sf"/>
</dbReference>
<dbReference type="PANTHER" id="PTHR30443">
    <property type="entry name" value="INNER MEMBRANE PROTEIN"/>
    <property type="match status" value="1"/>
</dbReference>
<evidence type="ECO:0000256" key="1">
    <source>
        <dbReference type="ARBA" id="ARBA00004651"/>
    </source>
</evidence>
<dbReference type="InterPro" id="IPR040423">
    <property type="entry name" value="PEA_transferase"/>
</dbReference>
<name>C9PRR2_9PAST</name>
<evidence type="ECO:0000256" key="3">
    <source>
        <dbReference type="ARBA" id="ARBA00022679"/>
    </source>
</evidence>
<feature type="domain" description="Sulfatase N-terminal" evidence="8">
    <location>
        <begin position="78"/>
        <end position="348"/>
    </location>
</feature>
<evidence type="ECO:0000313" key="10">
    <source>
        <dbReference type="Proteomes" id="UP000005519"/>
    </source>
</evidence>
<proteinExistence type="inferred from homology"/>
<organism evidence="9 10">
    <name type="scientific">Pasteurella dagmatis ATCC 43325</name>
    <dbReference type="NCBI Taxonomy" id="667128"/>
    <lineage>
        <taxon>Bacteria</taxon>
        <taxon>Pseudomonadati</taxon>
        <taxon>Pseudomonadota</taxon>
        <taxon>Gammaproteobacteria</taxon>
        <taxon>Pasteurellales</taxon>
        <taxon>Pasteurellaceae</taxon>
        <taxon>Pasteurella</taxon>
    </lineage>
</organism>
<dbReference type="STRING" id="667128.HMPREF0621_1686"/>
<keyword evidence="2" id="KW-1003">Cell membrane</keyword>
<comment type="caution">
    <text evidence="9">The sequence shown here is derived from an EMBL/GenBank/DDBJ whole genome shotgun (WGS) entry which is preliminary data.</text>
</comment>
<accession>C9PRR2</accession>
<dbReference type="CDD" id="cd16017">
    <property type="entry name" value="LptA"/>
    <property type="match status" value="1"/>
</dbReference>
<dbReference type="EC" id="3.1.6.-" evidence="9"/>
<evidence type="ECO:0000256" key="4">
    <source>
        <dbReference type="ARBA" id="ARBA00022692"/>
    </source>
</evidence>
<dbReference type="HOGENOM" id="CLU_039390_3_0_6"/>
<evidence type="ECO:0000256" key="6">
    <source>
        <dbReference type="ARBA" id="ARBA00023136"/>
    </source>
</evidence>
<dbReference type="GO" id="GO:0016787">
    <property type="term" value="F:hydrolase activity"/>
    <property type="evidence" value="ECO:0007669"/>
    <property type="project" value="UniProtKB-KW"/>
</dbReference>
<evidence type="ECO:0000256" key="7">
    <source>
        <dbReference type="ARBA" id="ARBA00038481"/>
    </source>
</evidence>
<protein>
    <submittedName>
        <fullName evidence="9">Arylsulfatase</fullName>
        <ecNumber evidence="9">3.1.6.-</ecNumber>
    </submittedName>
</protein>
<dbReference type="GO" id="GO:0009244">
    <property type="term" value="P:lipopolysaccharide core region biosynthetic process"/>
    <property type="evidence" value="ECO:0007669"/>
    <property type="project" value="TreeGrafter"/>
</dbReference>
<comment type="subcellular location">
    <subcellularLocation>
        <location evidence="1">Cell membrane</location>
        <topology evidence="1">Multi-pass membrane protein</topology>
    </subcellularLocation>
</comment>
<keyword evidence="6" id="KW-0472">Membrane</keyword>
<keyword evidence="5" id="KW-1133">Transmembrane helix</keyword>
<dbReference type="GO" id="GO:0005886">
    <property type="term" value="C:plasma membrane"/>
    <property type="evidence" value="ECO:0007669"/>
    <property type="project" value="UniProtKB-SubCell"/>
</dbReference>
<dbReference type="Pfam" id="PF00884">
    <property type="entry name" value="Sulfatase"/>
    <property type="match status" value="1"/>
</dbReference>
<dbReference type="EMBL" id="ACZR01000018">
    <property type="protein sequence ID" value="EEX49639.1"/>
    <property type="molecule type" value="Genomic_DNA"/>
</dbReference>
<dbReference type="Proteomes" id="UP000005519">
    <property type="component" value="Unassembled WGS sequence"/>
</dbReference>
<dbReference type="SUPFAM" id="SSF53649">
    <property type="entry name" value="Alkaline phosphatase-like"/>
    <property type="match status" value="1"/>
</dbReference>
<evidence type="ECO:0000313" key="9">
    <source>
        <dbReference type="EMBL" id="EEX49639.1"/>
    </source>
</evidence>
<dbReference type="InterPro" id="IPR000917">
    <property type="entry name" value="Sulfatase_N"/>
</dbReference>
<comment type="similarity">
    <text evidence="7">Belongs to the phosphoethanolamine transferase family.</text>
</comment>
<dbReference type="AlphaFoldDB" id="C9PRR2"/>
<gene>
    <name evidence="9" type="ORF">HMPREF0621_1686</name>
</gene>
<dbReference type="GO" id="GO:0016776">
    <property type="term" value="F:phosphotransferase activity, phosphate group as acceptor"/>
    <property type="evidence" value="ECO:0007669"/>
    <property type="project" value="TreeGrafter"/>
</dbReference>
<dbReference type="PANTHER" id="PTHR30443:SF4">
    <property type="entry name" value="PHOSPHOETHANOLAMINE TRANSFERASE OPGE-RELATED"/>
    <property type="match status" value="1"/>
</dbReference>
<dbReference type="Gene3D" id="3.40.720.10">
    <property type="entry name" value="Alkaline Phosphatase, subunit A"/>
    <property type="match status" value="1"/>
</dbReference>
<keyword evidence="4" id="KW-0812">Transmembrane</keyword>
<evidence type="ECO:0000259" key="8">
    <source>
        <dbReference type="Pfam" id="PF00884"/>
    </source>
</evidence>
<evidence type="ECO:0000256" key="5">
    <source>
        <dbReference type="ARBA" id="ARBA00022989"/>
    </source>
</evidence>
<dbReference type="InterPro" id="IPR058130">
    <property type="entry name" value="PEA_transf_C"/>
</dbReference>
<sequence length="396" mass="46332">MFFGFLFSLVFEPTKYYLEESEEDEHRWTLANTPINVVSFYANIYESFSGYYFEKKELESAFKKPNPWQVIEALPKYRNYVLIIGESARRDYFSTYGFSLPTTPFLDRSLGYINAGYISAAPATYHSLLKSLYFRVSNKIDYSYHIINLAKKADIQTYWFSNQGSIGKYDSSASRIGASSDFYFFTKKGAFNTGDVDDFTLLDEFKMRLAKSSITNKKASLFVFHLMGSHQKFCSRLKKDEHILKFVNKDMSCYVNTILKTDKLIENIVSILKEKNESYSLIYFSDHGLSHIKKDDLERLSLDYSEKNQSNYMVPFFKLSSDDTKREVTNIKRSAVNFIYGFSQWLGIKTKELSSDYDFFSYEDDKDIKVFDFRKNVYFDSLETDPIPSFEKELIK</sequence>
<reference evidence="9 10" key="1">
    <citation type="submission" date="2009-10" db="EMBL/GenBank/DDBJ databases">
        <authorList>
            <person name="Muzny D."/>
            <person name="Qin X."/>
            <person name="Deng J."/>
            <person name="Jiang H."/>
            <person name="Liu Y."/>
            <person name="Qu J."/>
            <person name="Song X.-Z."/>
            <person name="Zhang L."/>
            <person name="Thornton R."/>
            <person name="Coyle M."/>
            <person name="Francisco L."/>
            <person name="Jackson L."/>
            <person name="Javaid M."/>
            <person name="Korchina V."/>
            <person name="Kovar C."/>
            <person name="Mata R."/>
            <person name="Mathew T."/>
            <person name="Ngo R."/>
            <person name="Nguyen L."/>
            <person name="Nguyen N."/>
            <person name="Okwuonu G."/>
            <person name="Ongeri F."/>
            <person name="Pham C."/>
            <person name="Simmons D."/>
            <person name="Wilczek-Boney K."/>
            <person name="Hale W."/>
            <person name="Jakkamsetti A."/>
            <person name="Pham P."/>
            <person name="Ruth R."/>
            <person name="San Lucas F."/>
            <person name="Warren J."/>
            <person name="Zhang J."/>
            <person name="Zhao Z."/>
            <person name="Zhou C."/>
            <person name="Zhu D."/>
            <person name="Lee S."/>
            <person name="Bess C."/>
            <person name="Blankenburg K."/>
            <person name="Forbes L."/>
            <person name="Fu Q."/>
            <person name="Gubbala S."/>
            <person name="Hirani K."/>
            <person name="Jayaseelan J.C."/>
            <person name="Lara F."/>
            <person name="Munidasa M."/>
            <person name="Palculict T."/>
            <person name="Patil S."/>
            <person name="Pu L.-L."/>
            <person name="Saada N."/>
            <person name="Tang L."/>
            <person name="Weissenberger G."/>
            <person name="Zhu Y."/>
            <person name="Hemphill L."/>
            <person name="Shang Y."/>
            <person name="Youmans B."/>
            <person name="Ayvaz T."/>
            <person name="Ross M."/>
            <person name="Santibanez J."/>
            <person name="Aqrawi P."/>
            <person name="Gross S."/>
            <person name="Joshi V."/>
            <person name="Fowler G."/>
            <person name="Nazareth L."/>
            <person name="Reid J."/>
            <person name="Worley K."/>
            <person name="Petrosino J."/>
            <person name="Highlander S."/>
            <person name="Gibbs R."/>
        </authorList>
    </citation>
    <scope>NUCLEOTIDE SEQUENCE [LARGE SCALE GENOMIC DNA]</scope>
    <source>
        <strain evidence="9 10">ATCC 43325</strain>
    </source>
</reference>